<sequence>MDPARTRQGAARQLAADICSPDDQADWHPDNPAGDRYDITVLIVNDVFGGDLLAGEVHLNGNHRGFR</sequence>
<evidence type="ECO:0000313" key="2">
    <source>
        <dbReference type="Proteomes" id="UP001218629"/>
    </source>
</evidence>
<dbReference type="RefSeq" id="WP_052287256.1">
    <property type="nucleotide sequence ID" value="NZ_CP095749.1"/>
</dbReference>
<name>A0ABY8AJH6_9ACTN</name>
<dbReference type="InterPro" id="IPR056238">
    <property type="entry name" value="YunG-like"/>
</dbReference>
<dbReference type="Pfam" id="PF24585">
    <property type="entry name" value="YunG"/>
    <property type="match status" value="1"/>
</dbReference>
<accession>A0ABY8AJH6</accession>
<organism evidence="1 2">
    <name type="scientific">Streptomyces yunnanensis</name>
    <dbReference type="NCBI Taxonomy" id="156453"/>
    <lineage>
        <taxon>Bacteria</taxon>
        <taxon>Bacillati</taxon>
        <taxon>Actinomycetota</taxon>
        <taxon>Actinomycetes</taxon>
        <taxon>Kitasatosporales</taxon>
        <taxon>Streptomycetaceae</taxon>
        <taxon>Streptomyces</taxon>
    </lineage>
</organism>
<proteinExistence type="predicted"/>
<dbReference type="EMBL" id="CP095749">
    <property type="protein sequence ID" value="WEB45188.1"/>
    <property type="molecule type" value="Genomic_DNA"/>
</dbReference>
<gene>
    <name evidence="1" type="ORF">MOV08_41800</name>
</gene>
<protein>
    <submittedName>
        <fullName evidence="1">Uncharacterized protein</fullName>
    </submittedName>
</protein>
<keyword evidence="2" id="KW-1185">Reference proteome</keyword>
<reference evidence="1 2" key="1">
    <citation type="submission" date="2022-03" db="EMBL/GenBank/DDBJ databases">
        <title>Streptomyces yunnanensis P86,complete genome.</title>
        <authorList>
            <person name="Chen S."/>
            <person name="Zhang Q."/>
        </authorList>
    </citation>
    <scope>NUCLEOTIDE SEQUENCE [LARGE SCALE GENOMIC DNA]</scope>
    <source>
        <strain evidence="1 2">P86</strain>
    </source>
</reference>
<evidence type="ECO:0000313" key="1">
    <source>
        <dbReference type="EMBL" id="WEB45188.1"/>
    </source>
</evidence>
<dbReference type="Proteomes" id="UP001218629">
    <property type="component" value="Chromosome"/>
</dbReference>